<evidence type="ECO:0000256" key="2">
    <source>
        <dbReference type="ARBA" id="ARBA00022827"/>
    </source>
</evidence>
<evidence type="ECO:0000256" key="3">
    <source>
        <dbReference type="ARBA" id="ARBA00023002"/>
    </source>
</evidence>
<dbReference type="PANTHER" id="PTHR47178:SF5">
    <property type="entry name" value="FAD-BINDING DOMAIN-CONTAINING PROTEIN"/>
    <property type="match status" value="1"/>
</dbReference>
<dbReference type="Proteomes" id="UP000065521">
    <property type="component" value="Unassembled WGS sequence"/>
</dbReference>
<comment type="caution">
    <text evidence="6">The sequence shown here is derived from an EMBL/GenBank/DDBJ whole genome shotgun (WGS) entry which is preliminary data.</text>
</comment>
<dbReference type="EMBL" id="LOTN01000050">
    <property type="protein sequence ID" value="KUZ86172.1"/>
    <property type="molecule type" value="Genomic_DNA"/>
</dbReference>
<dbReference type="RefSeq" id="WP_059635726.1">
    <property type="nucleotide sequence ID" value="NZ_LOTK01000076.1"/>
</dbReference>
<dbReference type="Gene3D" id="3.50.50.60">
    <property type="entry name" value="FAD/NAD(P)-binding domain"/>
    <property type="match status" value="1"/>
</dbReference>
<keyword evidence="4 6" id="KW-0503">Monooxygenase</keyword>
<organism evidence="6 7">
    <name type="scientific">Burkholderia ubonensis</name>
    <dbReference type="NCBI Taxonomy" id="101571"/>
    <lineage>
        <taxon>Bacteria</taxon>
        <taxon>Pseudomonadati</taxon>
        <taxon>Pseudomonadota</taxon>
        <taxon>Betaproteobacteria</taxon>
        <taxon>Burkholderiales</taxon>
        <taxon>Burkholderiaceae</taxon>
        <taxon>Burkholderia</taxon>
        <taxon>Burkholderia cepacia complex</taxon>
    </lineage>
</organism>
<feature type="domain" description="FAD-binding" evidence="5">
    <location>
        <begin position="287"/>
        <end position="388"/>
    </location>
</feature>
<dbReference type="GO" id="GO:0004497">
    <property type="term" value="F:monooxygenase activity"/>
    <property type="evidence" value="ECO:0007669"/>
    <property type="project" value="UniProtKB-KW"/>
</dbReference>
<evidence type="ECO:0000256" key="1">
    <source>
        <dbReference type="ARBA" id="ARBA00022630"/>
    </source>
</evidence>
<protein>
    <submittedName>
        <fullName evidence="6">Monooxygenase</fullName>
    </submittedName>
</protein>
<sequence>MQKIHVAIVGAGLGGLCLAQALKRAGIAFDVYERDPALDSRQQGFRIRIDATGQRALAASLPAGLYALLRASASQRTAGTRFLTPRLTPAAARVPACWQPDPPASEPEDLADLSIDRLTLREILMAGIEHHVHFGHAIDHYQVLPDGRVQVRFTHGDCVHCDVLVGADGVNSAIRSQLTPAAAPADTGSICVYGKTRLPHADVAPGDETVLRGGTSVVFADGCAAVLEDMRFRTDLPTRAASTVPRCRLSPPDDYFYWALIGPRSRFGLDSLSAVAPRLPAALEPVARHWHPALQRLLYETPPSAVAALPVRRGRPDVPLPAGPVTLLGDAIHAMSPAGGAGANTALKGAGALAALLAEHAESGHGVRHAVARYAEQMRMWATDAVAASDRAAALLFS</sequence>
<keyword evidence="1" id="KW-0285">Flavoprotein</keyword>
<evidence type="ECO:0000313" key="7">
    <source>
        <dbReference type="Proteomes" id="UP000065521"/>
    </source>
</evidence>
<dbReference type="AlphaFoldDB" id="A0A102L312"/>
<dbReference type="PANTHER" id="PTHR47178">
    <property type="entry name" value="MONOOXYGENASE, FAD-BINDING"/>
    <property type="match status" value="1"/>
</dbReference>
<evidence type="ECO:0000313" key="6">
    <source>
        <dbReference type="EMBL" id="KUZ86172.1"/>
    </source>
</evidence>
<dbReference type="GO" id="GO:0071949">
    <property type="term" value="F:FAD binding"/>
    <property type="evidence" value="ECO:0007669"/>
    <property type="project" value="InterPro"/>
</dbReference>
<proteinExistence type="predicted"/>
<keyword evidence="3" id="KW-0560">Oxidoreductase</keyword>
<accession>A0A102L312</accession>
<feature type="domain" description="FAD-binding" evidence="5">
    <location>
        <begin position="4"/>
        <end position="179"/>
    </location>
</feature>
<gene>
    <name evidence="6" type="ORF">WI38_23230</name>
</gene>
<evidence type="ECO:0000259" key="5">
    <source>
        <dbReference type="Pfam" id="PF01494"/>
    </source>
</evidence>
<dbReference type="InterPro" id="IPR002938">
    <property type="entry name" value="FAD-bd"/>
</dbReference>
<reference evidence="6 7" key="1">
    <citation type="submission" date="2015-11" db="EMBL/GenBank/DDBJ databases">
        <title>Expanding the genomic diversity of Burkholderia species for the development of highly accurate diagnostics.</title>
        <authorList>
            <person name="Sahl J."/>
            <person name="Keim P."/>
            <person name="Wagner D."/>
        </authorList>
    </citation>
    <scope>NUCLEOTIDE SEQUENCE [LARGE SCALE GENOMIC DNA]</scope>
    <source>
        <strain evidence="6 7">RF32-BP4</strain>
    </source>
</reference>
<dbReference type="PRINTS" id="PR00420">
    <property type="entry name" value="RNGMNOXGNASE"/>
</dbReference>
<name>A0A102L312_9BURK</name>
<dbReference type="InterPro" id="IPR036188">
    <property type="entry name" value="FAD/NAD-bd_sf"/>
</dbReference>
<keyword evidence="2" id="KW-0274">FAD</keyword>
<evidence type="ECO:0000256" key="4">
    <source>
        <dbReference type="ARBA" id="ARBA00023033"/>
    </source>
</evidence>
<dbReference type="Pfam" id="PF01494">
    <property type="entry name" value="FAD_binding_3"/>
    <property type="match status" value="2"/>
</dbReference>
<dbReference type="SUPFAM" id="SSF51905">
    <property type="entry name" value="FAD/NAD(P)-binding domain"/>
    <property type="match status" value="1"/>
</dbReference>